<organism evidence="1 2">
    <name type="scientific">Populus alba</name>
    <name type="common">White poplar</name>
    <dbReference type="NCBI Taxonomy" id="43335"/>
    <lineage>
        <taxon>Eukaryota</taxon>
        <taxon>Viridiplantae</taxon>
        <taxon>Streptophyta</taxon>
        <taxon>Embryophyta</taxon>
        <taxon>Tracheophyta</taxon>
        <taxon>Spermatophyta</taxon>
        <taxon>Magnoliopsida</taxon>
        <taxon>eudicotyledons</taxon>
        <taxon>Gunneridae</taxon>
        <taxon>Pentapetalae</taxon>
        <taxon>rosids</taxon>
        <taxon>fabids</taxon>
        <taxon>Malpighiales</taxon>
        <taxon>Salicaceae</taxon>
        <taxon>Saliceae</taxon>
        <taxon>Populus</taxon>
    </lineage>
</organism>
<proteinExistence type="predicted"/>
<name>A0ACC4CZ31_POPAL</name>
<evidence type="ECO:0000313" key="2">
    <source>
        <dbReference type="Proteomes" id="UP000309997"/>
    </source>
</evidence>
<dbReference type="EMBL" id="RCHU02000001">
    <property type="protein sequence ID" value="KAL3610309.1"/>
    <property type="molecule type" value="Genomic_DNA"/>
</dbReference>
<keyword evidence="2" id="KW-1185">Reference proteome</keyword>
<gene>
    <name evidence="1" type="ORF">D5086_001329</name>
</gene>
<sequence>MTKYVLDEEKPQVVEEDREVKRTRILELIRAQRAYNAIAEDGNRRVTFSPKRAISAGPCSNMYPPPKRKVQIDMPSPEHEGNSLQYGGDDTDLSPPRQRQRQYHSPSPAPDTNLNSDLQRRLHHSPSPEPDTKSKHSSGLHPDLSPPRRRRADTESSSPLPKLKPSREDTDLSPPRQQRRRHHSPSPKPDIQLANTLKQEKITTNGRKMLLCLGKRNVTRKIQQVVRSMGFENRVRLDGGLSWEVNLDPGTVWSLDAYLSKLEWGKGLAQKREAELGWRS</sequence>
<comment type="caution">
    <text evidence="1">The sequence shown here is derived from an EMBL/GenBank/DDBJ whole genome shotgun (WGS) entry which is preliminary data.</text>
</comment>
<evidence type="ECO:0000313" key="1">
    <source>
        <dbReference type="EMBL" id="KAL3610309.1"/>
    </source>
</evidence>
<reference evidence="1 2" key="1">
    <citation type="journal article" date="2024" name="Plant Biotechnol. J.">
        <title>Genome and CRISPR/Cas9 system of a widespread forest tree (Populus alba) in the world.</title>
        <authorList>
            <person name="Liu Y.J."/>
            <person name="Jiang P.F."/>
            <person name="Han X.M."/>
            <person name="Li X.Y."/>
            <person name="Wang H.M."/>
            <person name="Wang Y.J."/>
            <person name="Wang X.X."/>
            <person name="Zeng Q.Y."/>
        </authorList>
    </citation>
    <scope>NUCLEOTIDE SEQUENCE [LARGE SCALE GENOMIC DNA]</scope>
    <source>
        <strain evidence="2">cv. PAL-ZL1</strain>
    </source>
</reference>
<accession>A0ACC4CZ31</accession>
<protein>
    <submittedName>
        <fullName evidence="1">Uncharacterized protein</fullName>
    </submittedName>
</protein>
<dbReference type="Proteomes" id="UP000309997">
    <property type="component" value="Unassembled WGS sequence"/>
</dbReference>